<accession>R4K195</accession>
<dbReference type="HOGENOM" id="CLU_2971395_0_0_9"/>
<evidence type="ECO:0000313" key="2">
    <source>
        <dbReference type="EMBL" id="AGK95506.1"/>
    </source>
</evidence>
<sequence>MKILNGKIFIYFIFIVFFAVAILVTTNFVKINSPKEFSTKEKQLLTSLFNYSIPPISH</sequence>
<keyword evidence="1" id="KW-0472">Membrane</keyword>
<keyword evidence="1" id="KW-0812">Transmembrane</keyword>
<evidence type="ECO:0000313" key="3">
    <source>
        <dbReference type="Proteomes" id="UP000013523"/>
    </source>
</evidence>
<proteinExistence type="predicted"/>
<name>R4K195_CLOPA</name>
<keyword evidence="3" id="KW-1185">Reference proteome</keyword>
<dbReference type="Proteomes" id="UP000013523">
    <property type="component" value="Chromosome"/>
</dbReference>
<protein>
    <submittedName>
        <fullName evidence="2">Uncharacterized protein</fullName>
    </submittedName>
</protein>
<evidence type="ECO:0000256" key="1">
    <source>
        <dbReference type="SAM" id="Phobius"/>
    </source>
</evidence>
<reference evidence="2 3" key="1">
    <citation type="submission" date="2012-01" db="EMBL/GenBank/DDBJ databases">
        <title>Complete sequence of chromosome of Clostridium pasteurianum BC1.</title>
        <authorList>
            <consortium name="US DOE Joint Genome Institute"/>
            <person name="Lucas S."/>
            <person name="Han J."/>
            <person name="Lapidus A."/>
            <person name="Cheng J.-F."/>
            <person name="Goodwin L."/>
            <person name="Pitluck S."/>
            <person name="Peters L."/>
            <person name="Mikhailova N."/>
            <person name="Teshima H."/>
            <person name="Detter J.C."/>
            <person name="Han C."/>
            <person name="Tapia R."/>
            <person name="Land M."/>
            <person name="Hauser L."/>
            <person name="Kyrpides N."/>
            <person name="Ivanova N."/>
            <person name="Pagani I."/>
            <person name="Dunn J."/>
            <person name="Taghavi S."/>
            <person name="Francis A."/>
            <person name="van der Lelie D."/>
            <person name="Woyke T."/>
        </authorList>
    </citation>
    <scope>NUCLEOTIDE SEQUENCE [LARGE SCALE GENOMIC DNA]</scope>
    <source>
        <strain evidence="2 3">BC1</strain>
    </source>
</reference>
<dbReference type="KEGG" id="cpas:Clopa_0449"/>
<dbReference type="PATRIC" id="fig|86416.3.peg.428"/>
<dbReference type="AlphaFoldDB" id="R4K195"/>
<feature type="transmembrane region" description="Helical" evidence="1">
    <location>
        <begin position="9"/>
        <end position="29"/>
    </location>
</feature>
<keyword evidence="1" id="KW-1133">Transmembrane helix</keyword>
<dbReference type="EMBL" id="CP003261">
    <property type="protein sequence ID" value="AGK95506.1"/>
    <property type="molecule type" value="Genomic_DNA"/>
</dbReference>
<gene>
    <name evidence="2" type="ORF">Clopa_0449</name>
</gene>
<organism evidence="2 3">
    <name type="scientific">Clostridium pasteurianum BC1</name>
    <dbReference type="NCBI Taxonomy" id="86416"/>
    <lineage>
        <taxon>Bacteria</taxon>
        <taxon>Bacillati</taxon>
        <taxon>Bacillota</taxon>
        <taxon>Clostridia</taxon>
        <taxon>Eubacteriales</taxon>
        <taxon>Clostridiaceae</taxon>
        <taxon>Clostridium</taxon>
    </lineage>
</organism>